<dbReference type="InterPro" id="IPR009030">
    <property type="entry name" value="Growth_fac_rcpt_cys_sf"/>
</dbReference>
<dbReference type="InterPro" id="IPR014121">
    <property type="entry name" value="TraN_Ftype"/>
</dbReference>
<reference evidence="2 3" key="1">
    <citation type="submission" date="2018-05" db="EMBL/GenBank/DDBJ databases">
        <title>complete genome sequence of Aquabacterium olei NBRC 110486.</title>
        <authorList>
            <person name="Tang B."/>
            <person name="Chang J."/>
            <person name="Zhang L."/>
            <person name="Yang H."/>
        </authorList>
    </citation>
    <scope>NUCLEOTIDE SEQUENCE [LARGE SCALE GENOMIC DNA]</scope>
    <source>
        <strain evidence="2 3">NBRC 110486</strain>
    </source>
</reference>
<dbReference type="AlphaFoldDB" id="A0A2U8FSM0"/>
<feature type="chain" id="PRO_5016009006" evidence="1">
    <location>
        <begin position="24"/>
        <end position="774"/>
    </location>
</feature>
<evidence type="ECO:0000313" key="3">
    <source>
        <dbReference type="Proteomes" id="UP000244892"/>
    </source>
</evidence>
<evidence type="ECO:0000313" key="2">
    <source>
        <dbReference type="EMBL" id="AWI53394.1"/>
    </source>
</evidence>
<gene>
    <name evidence="2" type="ORF">DEH84_08085</name>
</gene>
<name>A0A2U8FSM0_9BURK</name>
<feature type="signal peptide" evidence="1">
    <location>
        <begin position="1"/>
        <end position="23"/>
    </location>
</feature>
<dbReference type="SUPFAM" id="SSF57184">
    <property type="entry name" value="Growth factor receptor domain"/>
    <property type="match status" value="1"/>
</dbReference>
<organism evidence="2 3">
    <name type="scientific">Aquabacterium olei</name>
    <dbReference type="NCBI Taxonomy" id="1296669"/>
    <lineage>
        <taxon>Bacteria</taxon>
        <taxon>Pseudomonadati</taxon>
        <taxon>Pseudomonadota</taxon>
        <taxon>Betaproteobacteria</taxon>
        <taxon>Burkholderiales</taxon>
        <taxon>Aquabacterium</taxon>
    </lineage>
</organism>
<dbReference type="Pfam" id="PF06986">
    <property type="entry name" value="F_T4SS_TraN"/>
    <property type="match status" value="2"/>
</dbReference>
<dbReference type="Proteomes" id="UP000244892">
    <property type="component" value="Chromosome"/>
</dbReference>
<accession>A0A2U8FSM0</accession>
<keyword evidence="1" id="KW-0732">Signal</keyword>
<dbReference type="EMBL" id="CP029210">
    <property type="protein sequence ID" value="AWI53394.1"/>
    <property type="molecule type" value="Genomic_DNA"/>
</dbReference>
<keyword evidence="3" id="KW-1185">Reference proteome</keyword>
<proteinExistence type="predicted"/>
<dbReference type="OrthoDB" id="5297981at2"/>
<dbReference type="NCBIfam" id="NF009012">
    <property type="entry name" value="PRK12355.2-1"/>
    <property type="match status" value="1"/>
</dbReference>
<evidence type="ECO:0000256" key="1">
    <source>
        <dbReference type="SAM" id="SignalP"/>
    </source>
</evidence>
<sequence>MLRRLVTCFTLWCFVTAQTMALAGPHEEGTAAGQAANPVIRGTVSTPNATANVPGYTRTPAEAAYYGQPSLSGPANARLTACTSTPDDPVCQAQRGALNSANTPRPAISPYDPAVMGARDIAANPSLALGSLSSYYSGCTTADVTTPADAVTKQCQRYNGVGNYATRRDLTVQVELVPSCAAGDWFAHGQANRNGADYMVAEAQCRIRTDQLQQFRFYAAGGNGACIGWQNLELPSTPATQPAFVTDLAPHWGGHCWRPFKVVMMPGSGCSSGQCHYNFQFGTPVYACPTGTVRGDQLQAYWSSRVQSSGPADRCFTLTMPRPRMGCDSGPSVVVSRTETRCAQDAGAASLVGASGWSIPLSFQQPTMNHIETDVWDDKSAPLEAGGRCTVTTADRCVDGPATKVIDGRAVTRACWSYERTLSCTSGALTDECAPLLSQGCTLGSSTCKQTNAATGMCEVYLDSYTCPASAQTITTATNCPSNVFCLGDSCFNTSYTNDADFARSMSMLEAAREAGVYLDTKLMQVFKGEGNHCRDRLFKDCCDSDSAGAGMSNQSTFGVGSRLVYDVLMNSENREFIYQGMSALLTSGGFSGSFTSYGVTVAVNGTALPAGSSVLYAGDSMVVAFDPWSLAIAVVIYIVMSMMSCNEEEGKLAMREGAGLCHATGSWCSSCLRVLGACVSCLEHTTGKCCFNSKLARIVNEQGRMQIGKGWGSGQNPDCSGFTIPQLQSLDFAAMDLTEFYASIVPNIPNLGAIQSGNSAKVPNCYYGQGRCQ</sequence>
<dbReference type="KEGG" id="aon:DEH84_08085"/>
<dbReference type="RefSeq" id="WP_109036380.1">
    <property type="nucleotide sequence ID" value="NZ_CP029210.1"/>
</dbReference>
<protein>
    <submittedName>
        <fullName evidence="2">Conjugal transfer protein TraN</fullName>
    </submittedName>
</protein>